<accession>A0AAN6EP51</accession>
<feature type="active site" evidence="7">
    <location>
        <position position="277"/>
    </location>
</feature>
<dbReference type="AlphaFoldDB" id="A0AAN6EP51"/>
<dbReference type="InterPro" id="IPR001969">
    <property type="entry name" value="Aspartic_peptidase_AS"/>
</dbReference>
<keyword evidence="5 9" id="KW-0064">Aspartyl protease</keyword>
<gene>
    <name evidence="12" type="ORF">HRR80_008670</name>
</gene>
<protein>
    <recommendedName>
        <fullName evidence="11">Peptidase A1 domain-containing protein</fullName>
    </recommendedName>
</protein>
<dbReference type="GO" id="GO:0004190">
    <property type="term" value="F:aspartic-type endopeptidase activity"/>
    <property type="evidence" value="ECO:0007669"/>
    <property type="project" value="UniProtKB-KW"/>
</dbReference>
<dbReference type="EMBL" id="JAJGCB010000026">
    <property type="protein sequence ID" value="KAJ8987297.1"/>
    <property type="molecule type" value="Genomic_DNA"/>
</dbReference>
<dbReference type="Pfam" id="PF00026">
    <property type="entry name" value="Asp"/>
    <property type="match status" value="1"/>
</dbReference>
<evidence type="ECO:0000256" key="9">
    <source>
        <dbReference type="RuleBase" id="RU000454"/>
    </source>
</evidence>
<keyword evidence="4 10" id="KW-0732">Signal</keyword>
<evidence type="ECO:0000256" key="6">
    <source>
        <dbReference type="ARBA" id="ARBA00022801"/>
    </source>
</evidence>
<keyword evidence="3 9" id="KW-0645">Protease</keyword>
<dbReference type="InterPro" id="IPR033121">
    <property type="entry name" value="PEPTIDASE_A1"/>
</dbReference>
<keyword evidence="6 9" id="KW-0378">Hydrolase</keyword>
<dbReference type="PANTHER" id="PTHR47966">
    <property type="entry name" value="BETA-SITE APP-CLEAVING ENZYME, ISOFORM A-RELATED"/>
    <property type="match status" value="1"/>
</dbReference>
<evidence type="ECO:0000256" key="4">
    <source>
        <dbReference type="ARBA" id="ARBA00022729"/>
    </source>
</evidence>
<feature type="active site" evidence="7">
    <location>
        <position position="78"/>
    </location>
</feature>
<feature type="chain" id="PRO_5042926967" description="Peptidase A1 domain-containing protein" evidence="10">
    <location>
        <begin position="19"/>
        <end position="499"/>
    </location>
</feature>
<dbReference type="PROSITE" id="PS51767">
    <property type="entry name" value="PEPTIDASE_A1"/>
    <property type="match status" value="1"/>
</dbReference>
<feature type="disulfide bond" evidence="8">
    <location>
        <begin position="311"/>
        <end position="357"/>
    </location>
</feature>
<dbReference type="GO" id="GO:0005886">
    <property type="term" value="C:plasma membrane"/>
    <property type="evidence" value="ECO:0007669"/>
    <property type="project" value="UniProtKB-SubCell"/>
</dbReference>
<evidence type="ECO:0000313" key="12">
    <source>
        <dbReference type="EMBL" id="KAJ8987297.1"/>
    </source>
</evidence>
<dbReference type="InterPro" id="IPR021109">
    <property type="entry name" value="Peptidase_aspartic_dom_sf"/>
</dbReference>
<evidence type="ECO:0000313" key="13">
    <source>
        <dbReference type="Proteomes" id="UP001161757"/>
    </source>
</evidence>
<dbReference type="InterPro" id="IPR001461">
    <property type="entry name" value="Aspartic_peptidase_A1"/>
</dbReference>
<dbReference type="Proteomes" id="UP001161757">
    <property type="component" value="Unassembled WGS sequence"/>
</dbReference>
<sequence>MQILCATAIAALTGTCIASPGYLSLDVEVRSPFDRGLVRRQNSDSTVDAPLTQNTNKLEYLVNVTIGTPAQHLAVTIDTGSSDLWVPASSSVLCKNGGCDAGSFDPTASSTYNVVDQGGFNITYAAPGDSDGGDWATDTVTVGGSAPIQQQQIGVASTLYDPHGVMGVGFDTNEANNPSPEGVYPSVMDNLQSAGIINRKAYSLYLNDLQASKGAIIFGGVDSTKYTGDLVALPLQERPEGVISEFYVTLTSVSFTDETGKTTQLSPNGYAQSVLLDSGTSQTLLTDDVFNALANGFGAVYVGEGSYAVPCKFSNIKGSINYSFGGDGGVTVKVPVSQVIGNQIFPGKNFNDKSGGCDFGFGPPIDGVSILGDTFMRSAYAVFDITNSVAALAQAAENKTDTSSIAVIPSGTAIPGASSTATATGTQLSSAALTEQPSVPTASAEGTTLVFAGTPTFNLGAQAATGTAAGSTTSSGRANAAAPTAALLGLGLVAGAMVL</sequence>
<dbReference type="PROSITE" id="PS00141">
    <property type="entry name" value="ASP_PROTEASE"/>
    <property type="match status" value="1"/>
</dbReference>
<reference evidence="12" key="1">
    <citation type="submission" date="2023-01" db="EMBL/GenBank/DDBJ databases">
        <title>Exophiala dermititidis isolated from Cystic Fibrosis Patient.</title>
        <authorList>
            <person name="Kurbessoian T."/>
            <person name="Crocker A."/>
            <person name="Murante D."/>
            <person name="Hogan D.A."/>
            <person name="Stajich J.E."/>
        </authorList>
    </citation>
    <scope>NUCLEOTIDE SEQUENCE</scope>
    <source>
        <strain evidence="12">Ex8</strain>
    </source>
</reference>
<dbReference type="Gene3D" id="2.40.70.10">
    <property type="entry name" value="Acid Proteases"/>
    <property type="match status" value="2"/>
</dbReference>
<dbReference type="SUPFAM" id="SSF50630">
    <property type="entry name" value="Acid proteases"/>
    <property type="match status" value="1"/>
</dbReference>
<organism evidence="12 13">
    <name type="scientific">Exophiala dermatitidis</name>
    <name type="common">Black yeast-like fungus</name>
    <name type="synonym">Wangiella dermatitidis</name>
    <dbReference type="NCBI Taxonomy" id="5970"/>
    <lineage>
        <taxon>Eukaryota</taxon>
        <taxon>Fungi</taxon>
        <taxon>Dikarya</taxon>
        <taxon>Ascomycota</taxon>
        <taxon>Pezizomycotina</taxon>
        <taxon>Eurotiomycetes</taxon>
        <taxon>Chaetothyriomycetidae</taxon>
        <taxon>Chaetothyriales</taxon>
        <taxon>Herpotrichiellaceae</taxon>
        <taxon>Exophiala</taxon>
    </lineage>
</organism>
<dbReference type="InterPro" id="IPR033876">
    <property type="entry name" value="SAP-like"/>
</dbReference>
<evidence type="ECO:0000256" key="8">
    <source>
        <dbReference type="PIRSR" id="PIRSR601461-2"/>
    </source>
</evidence>
<evidence type="ECO:0000256" key="10">
    <source>
        <dbReference type="SAM" id="SignalP"/>
    </source>
</evidence>
<evidence type="ECO:0000259" key="11">
    <source>
        <dbReference type="PROSITE" id="PS51767"/>
    </source>
</evidence>
<feature type="signal peptide" evidence="10">
    <location>
        <begin position="1"/>
        <end position="18"/>
    </location>
</feature>
<dbReference type="GO" id="GO:0006508">
    <property type="term" value="P:proteolysis"/>
    <property type="evidence" value="ECO:0007669"/>
    <property type="project" value="UniProtKB-KW"/>
</dbReference>
<comment type="similarity">
    <text evidence="2 9">Belongs to the peptidase A1 family.</text>
</comment>
<evidence type="ECO:0000256" key="3">
    <source>
        <dbReference type="ARBA" id="ARBA00022670"/>
    </source>
</evidence>
<proteinExistence type="inferred from homology"/>
<feature type="domain" description="Peptidase A1" evidence="11">
    <location>
        <begin position="60"/>
        <end position="393"/>
    </location>
</feature>
<keyword evidence="8" id="KW-1015">Disulfide bond</keyword>
<dbReference type="CDD" id="cd05474">
    <property type="entry name" value="SAP_like"/>
    <property type="match status" value="1"/>
</dbReference>
<evidence type="ECO:0000256" key="5">
    <source>
        <dbReference type="ARBA" id="ARBA00022750"/>
    </source>
</evidence>
<dbReference type="PANTHER" id="PTHR47966:SF65">
    <property type="entry name" value="ASPARTIC-TYPE ENDOPEPTIDASE"/>
    <property type="match status" value="1"/>
</dbReference>
<comment type="caution">
    <text evidence="12">The sequence shown here is derived from an EMBL/GenBank/DDBJ whole genome shotgun (WGS) entry which is preliminary data.</text>
</comment>
<dbReference type="PRINTS" id="PR00792">
    <property type="entry name" value="PEPSIN"/>
</dbReference>
<comment type="subcellular location">
    <subcellularLocation>
        <location evidence="1">Cell membrane</location>
        <topology evidence="1">Lipid-anchor</topology>
        <topology evidence="1">GPI-anchor</topology>
    </subcellularLocation>
</comment>
<name>A0AAN6EP51_EXODE</name>
<evidence type="ECO:0000256" key="1">
    <source>
        <dbReference type="ARBA" id="ARBA00004609"/>
    </source>
</evidence>
<evidence type="ECO:0000256" key="2">
    <source>
        <dbReference type="ARBA" id="ARBA00007447"/>
    </source>
</evidence>
<evidence type="ECO:0000256" key="7">
    <source>
        <dbReference type="PIRSR" id="PIRSR601461-1"/>
    </source>
</evidence>